<sequence>MCVLDTDGDSDFLDEKDQKISPDIRTRSRFAVIKQAYRERREEAHRSKIEEIREHVIKTRKILDKRPMLSCLCFDSYKSTEQKYAVWQDCQNSHTLEHGCYKFSLNHRYQFTLTNAYDDSTQTVLHDFRTPEGRKEAFEWLDVEYARWRKTRVRLNRHYANWEETYQKYNEELRFWQRIVLLRGSVPIRWRKTFYKKLDD</sequence>
<proteinExistence type="predicted"/>
<name>A0ABR3WF91_9PEZI</name>
<feature type="coiled-coil region" evidence="1">
    <location>
        <begin position="152"/>
        <end position="179"/>
    </location>
</feature>
<evidence type="ECO:0000256" key="1">
    <source>
        <dbReference type="SAM" id="Coils"/>
    </source>
</evidence>
<accession>A0ABR3WF91</accession>
<comment type="caution">
    <text evidence="2">The sequence shown here is derived from an EMBL/GenBank/DDBJ whole genome shotgun (WGS) entry which is preliminary data.</text>
</comment>
<dbReference type="EMBL" id="JAWRVE010000092">
    <property type="protein sequence ID" value="KAL1860465.1"/>
    <property type="molecule type" value="Genomic_DNA"/>
</dbReference>
<gene>
    <name evidence="2" type="ORF">Daus18300_009239</name>
</gene>
<protein>
    <submittedName>
        <fullName evidence="2">Uncharacterized protein</fullName>
    </submittedName>
</protein>
<evidence type="ECO:0000313" key="3">
    <source>
        <dbReference type="Proteomes" id="UP001583177"/>
    </source>
</evidence>
<organism evidence="2 3">
    <name type="scientific">Diaporthe australafricana</name>
    <dbReference type="NCBI Taxonomy" id="127596"/>
    <lineage>
        <taxon>Eukaryota</taxon>
        <taxon>Fungi</taxon>
        <taxon>Dikarya</taxon>
        <taxon>Ascomycota</taxon>
        <taxon>Pezizomycotina</taxon>
        <taxon>Sordariomycetes</taxon>
        <taxon>Sordariomycetidae</taxon>
        <taxon>Diaporthales</taxon>
        <taxon>Diaporthaceae</taxon>
        <taxon>Diaporthe</taxon>
    </lineage>
</organism>
<evidence type="ECO:0000313" key="2">
    <source>
        <dbReference type="EMBL" id="KAL1860465.1"/>
    </source>
</evidence>
<reference evidence="2 3" key="1">
    <citation type="journal article" date="2024" name="IMA Fungus">
        <title>IMA Genome - F19 : A genome assembly and annotation guide to empower mycologists, including annotated draft genome sequences of Ceratocystis pirilliformis, Diaporthe australafricana, Fusarium ophioides, Paecilomyces lecythidis, and Sporothrix stenoceras.</title>
        <authorList>
            <person name="Aylward J."/>
            <person name="Wilson A.M."/>
            <person name="Visagie C.M."/>
            <person name="Spraker J."/>
            <person name="Barnes I."/>
            <person name="Buitendag C."/>
            <person name="Ceriani C."/>
            <person name="Del Mar Angel L."/>
            <person name="du Plessis D."/>
            <person name="Fuchs T."/>
            <person name="Gasser K."/>
            <person name="Kramer D."/>
            <person name="Li W."/>
            <person name="Munsamy K."/>
            <person name="Piso A."/>
            <person name="Price J.L."/>
            <person name="Sonnekus B."/>
            <person name="Thomas C."/>
            <person name="van der Nest A."/>
            <person name="van Dijk A."/>
            <person name="van Heerden A."/>
            <person name="van Vuuren N."/>
            <person name="Yilmaz N."/>
            <person name="Duong T.A."/>
            <person name="van der Merwe N.A."/>
            <person name="Wingfield M.J."/>
            <person name="Wingfield B.D."/>
        </authorList>
    </citation>
    <scope>NUCLEOTIDE SEQUENCE [LARGE SCALE GENOMIC DNA]</scope>
    <source>
        <strain evidence="2 3">CMW 18300</strain>
    </source>
</reference>
<dbReference type="Proteomes" id="UP001583177">
    <property type="component" value="Unassembled WGS sequence"/>
</dbReference>
<keyword evidence="3" id="KW-1185">Reference proteome</keyword>
<keyword evidence="1" id="KW-0175">Coiled coil</keyword>